<dbReference type="PANTHER" id="PTHR39639">
    <property type="entry name" value="CHROMOSOME 16, WHOLE GENOME SHOTGUN SEQUENCE"/>
    <property type="match status" value="1"/>
</dbReference>
<name>A0A5J4QVB1_9ZZZZ</name>
<sequence>MDATLQEQIELKSKEIHTDSYSMSIGEIISMYKEGDIDIHPEFQRFFRWTSSQKTKLIESVLLNIPIPSIFVSQRKDGVWDVVDGLQRISTLLQFVGILKNEKGKYEEPLILETTELLPALKGKTFGNDDSEETDNTLSDVQRRYFKRVKLNMVIIQKESDEDSKYDLFQRLNTGGTALNDQEIRSCLMVMTNPELYRRIKELTDYLSFVQTTGLSDKNIEEQYNLELVIRFICLRKLAVEEIRGVPDLGDYLNHQIVKIMKDPNFNWDIEFSILKQTFDKLNLSLKEKSFIRYSPEGLCSGGFLVAAYEIIALGIGYDPNNVQTEEIENKTRLVWGTITQESISWKGYNASGRLLKTLKLGRRIFQNESI</sequence>
<comment type="caution">
    <text evidence="2">The sequence shown here is derived from an EMBL/GenBank/DDBJ whole genome shotgun (WGS) entry which is preliminary data.</text>
</comment>
<protein>
    <recommendedName>
        <fullName evidence="1">GmrSD restriction endonucleases N-terminal domain-containing protein</fullName>
    </recommendedName>
</protein>
<reference evidence="2" key="1">
    <citation type="submission" date="2019-03" db="EMBL/GenBank/DDBJ databases">
        <title>Single cell metagenomics reveals metabolic interactions within the superorganism composed of flagellate Streblomastix strix and complex community of Bacteroidetes bacteria on its surface.</title>
        <authorList>
            <person name="Treitli S.C."/>
            <person name="Kolisko M."/>
            <person name="Husnik F."/>
            <person name="Keeling P."/>
            <person name="Hampl V."/>
        </authorList>
    </citation>
    <scope>NUCLEOTIDE SEQUENCE</scope>
    <source>
        <strain evidence="2">STM</strain>
    </source>
</reference>
<dbReference type="AlphaFoldDB" id="A0A5J4QVB1"/>
<evidence type="ECO:0000313" key="2">
    <source>
        <dbReference type="EMBL" id="KAA6325118.1"/>
    </source>
</evidence>
<proteinExistence type="predicted"/>
<organism evidence="2">
    <name type="scientific">termite gut metagenome</name>
    <dbReference type="NCBI Taxonomy" id="433724"/>
    <lineage>
        <taxon>unclassified sequences</taxon>
        <taxon>metagenomes</taxon>
        <taxon>organismal metagenomes</taxon>
    </lineage>
</organism>
<feature type="domain" description="GmrSD restriction endonucleases N-terminal" evidence="1">
    <location>
        <begin position="25"/>
        <end position="188"/>
    </location>
</feature>
<gene>
    <name evidence="2" type="ORF">EZS27_025632</name>
</gene>
<dbReference type="InterPro" id="IPR004919">
    <property type="entry name" value="GmrSD_N"/>
</dbReference>
<dbReference type="Pfam" id="PF03235">
    <property type="entry name" value="GmrSD_N"/>
    <property type="match status" value="1"/>
</dbReference>
<accession>A0A5J4QVB1</accession>
<dbReference type="EMBL" id="SNRY01002430">
    <property type="protein sequence ID" value="KAA6325118.1"/>
    <property type="molecule type" value="Genomic_DNA"/>
</dbReference>
<dbReference type="PANTHER" id="PTHR39639:SF1">
    <property type="entry name" value="DUF262 DOMAIN-CONTAINING PROTEIN"/>
    <property type="match status" value="1"/>
</dbReference>
<evidence type="ECO:0000259" key="1">
    <source>
        <dbReference type="Pfam" id="PF03235"/>
    </source>
</evidence>